<comment type="caution">
    <text evidence="2">The sequence shown here is derived from an EMBL/GenBank/DDBJ whole genome shotgun (WGS) entry which is preliminary data.</text>
</comment>
<organism evidence="2 3">
    <name type="scientific">Mycolicibacterium cosmeticum</name>
    <dbReference type="NCBI Taxonomy" id="258533"/>
    <lineage>
        <taxon>Bacteria</taxon>
        <taxon>Bacillati</taxon>
        <taxon>Actinomycetota</taxon>
        <taxon>Actinomycetes</taxon>
        <taxon>Mycobacteriales</taxon>
        <taxon>Mycobacteriaceae</taxon>
        <taxon>Mycolicibacterium</taxon>
    </lineage>
</organism>
<sequence length="93" mass="9683">MSTSHHRAVRALCTAVAGLALLGPAAVVAMSEHNADRTLAQPCVNGVVPLNPYVVNCNLGPRPPKIRGSAPDAGAIIACRHDPVCLSYYVNNP</sequence>
<dbReference type="RefSeq" id="WP_036400817.1">
    <property type="nucleotide sequence ID" value="NZ_CCBB010000003.1"/>
</dbReference>
<evidence type="ECO:0000313" key="3">
    <source>
        <dbReference type="Proteomes" id="UP000028870"/>
    </source>
</evidence>
<reference evidence="2" key="2">
    <citation type="submission" date="2014-03" db="EMBL/GenBank/DDBJ databases">
        <authorList>
            <person name="Urmite Genomes"/>
        </authorList>
    </citation>
    <scope>NUCLEOTIDE SEQUENCE</scope>
    <source>
        <strain evidence="2">DSM 44829</strain>
    </source>
</reference>
<accession>W9B209</accession>
<dbReference type="AlphaFoldDB" id="W9B209"/>
<proteinExistence type="predicted"/>
<dbReference type="EMBL" id="CCBB010000003">
    <property type="protein sequence ID" value="CDO09167.1"/>
    <property type="molecule type" value="Genomic_DNA"/>
</dbReference>
<name>W9B209_MYCCO</name>
<keyword evidence="1" id="KW-0732">Signal</keyword>
<keyword evidence="3" id="KW-1185">Reference proteome</keyword>
<gene>
    <name evidence="2" type="ORF">BN977_03987</name>
</gene>
<protein>
    <recommendedName>
        <fullName evidence="4">Intersectin-EH binding protein Ibp1</fullName>
    </recommendedName>
</protein>
<dbReference type="Proteomes" id="UP000028870">
    <property type="component" value="Unassembled WGS sequence"/>
</dbReference>
<evidence type="ECO:0000313" key="2">
    <source>
        <dbReference type="EMBL" id="CDO09167.1"/>
    </source>
</evidence>
<dbReference type="eggNOG" id="ENOG5032CB1">
    <property type="taxonomic scope" value="Bacteria"/>
</dbReference>
<reference evidence="2" key="1">
    <citation type="submission" date="2014-03" db="EMBL/GenBank/DDBJ databases">
        <title>Draft Genome Sequence of Mycobacterium cosmeticum DSM 44829.</title>
        <authorList>
            <person name="Croce O."/>
            <person name="Robert C."/>
            <person name="Raoult D."/>
            <person name="Drancourt M."/>
        </authorList>
    </citation>
    <scope>NUCLEOTIDE SEQUENCE [LARGE SCALE GENOMIC DNA]</scope>
    <source>
        <strain evidence="2">DSM 44829</strain>
    </source>
</reference>
<dbReference type="STRING" id="258533.BN977_03987"/>
<feature type="chain" id="PRO_5004919858" description="Intersectin-EH binding protein Ibp1" evidence="1">
    <location>
        <begin position="30"/>
        <end position="93"/>
    </location>
</feature>
<evidence type="ECO:0008006" key="4">
    <source>
        <dbReference type="Google" id="ProtNLM"/>
    </source>
</evidence>
<feature type="signal peptide" evidence="1">
    <location>
        <begin position="1"/>
        <end position="29"/>
    </location>
</feature>
<evidence type="ECO:0000256" key="1">
    <source>
        <dbReference type="SAM" id="SignalP"/>
    </source>
</evidence>